<dbReference type="Gene3D" id="3.30.1780.10">
    <property type="entry name" value="ornithine cyclodeaminase, domain 1"/>
    <property type="match status" value="1"/>
</dbReference>
<gene>
    <name evidence="2" type="ORF">PISL3812_04780</name>
</gene>
<dbReference type="InterPro" id="IPR023401">
    <property type="entry name" value="ODC_N"/>
</dbReference>
<dbReference type="OMA" id="LWHTRLI"/>
<dbReference type="InterPro" id="IPR003462">
    <property type="entry name" value="ODC_Mu_crystall"/>
</dbReference>
<dbReference type="AlphaFoldDB" id="A0A0U1LWJ8"/>
<accession>A0A0U1LWJ8</accession>
<evidence type="ECO:0000256" key="1">
    <source>
        <dbReference type="ARBA" id="ARBA00008903"/>
    </source>
</evidence>
<reference evidence="2 3" key="1">
    <citation type="submission" date="2015-04" db="EMBL/GenBank/DDBJ databases">
        <authorList>
            <person name="Syromyatnikov M.Y."/>
            <person name="Popov V.N."/>
        </authorList>
    </citation>
    <scope>NUCLEOTIDE SEQUENCE [LARGE SCALE GENOMIC DNA]</scope>
    <source>
        <strain evidence="2">WF-38-12</strain>
    </source>
</reference>
<sequence length="372" mass="41231">MNNIQYLGNDTIYQLLINLNKDEAIAFRNTIEQTFADFSAEGERQYQPDPSAVTRPNGQRTLFRPFTSDSSVGAKLVVEPPPRPDGKRDPLRGILVLMDGQGNPTSILSAEEVTGYRTSMNVMVPFCWRKYVDNIVIFGGGMQALWHTRLILTLRGSEVKTITFANPSKEPVDRLIETVSKENEARWKSECSFHFVNTTALDFQLQIETRLSDIDCVFCTTPSRGPLFPGSYLTKRSNTGRQPFISAIGSWQPDMLELDPALLHHAIAADGGYNPASGEAKGVVLVDDRNYALENSGEVVQSKIMAKDMVELGQIVALRSGRSPPLNSQQVELTNRFISQGFIVYKSIGVSLTDLTVGNAILTTMQKKQAHL</sequence>
<dbReference type="PANTHER" id="PTHR13812:SF19">
    <property type="entry name" value="KETIMINE REDUCTASE MU-CRYSTALLIN"/>
    <property type="match status" value="1"/>
</dbReference>
<evidence type="ECO:0008006" key="4">
    <source>
        <dbReference type="Google" id="ProtNLM"/>
    </source>
</evidence>
<dbReference type="EMBL" id="CVMT01000003">
    <property type="protein sequence ID" value="CRG87759.1"/>
    <property type="molecule type" value="Genomic_DNA"/>
</dbReference>
<protein>
    <recommendedName>
        <fullName evidence="4">Ornithine cyclodeaminase</fullName>
    </recommendedName>
</protein>
<dbReference type="OrthoDB" id="41492at2759"/>
<keyword evidence="3" id="KW-1185">Reference proteome</keyword>
<evidence type="ECO:0000313" key="2">
    <source>
        <dbReference type="EMBL" id="CRG87759.1"/>
    </source>
</evidence>
<name>A0A0U1LWJ8_TALIS</name>
<dbReference type="Proteomes" id="UP000054383">
    <property type="component" value="Unassembled WGS sequence"/>
</dbReference>
<dbReference type="Gene3D" id="3.40.50.720">
    <property type="entry name" value="NAD(P)-binding Rossmann-like Domain"/>
    <property type="match status" value="1"/>
</dbReference>
<dbReference type="PANTHER" id="PTHR13812">
    <property type="entry name" value="KETIMINE REDUCTASE MU-CRYSTALLIN"/>
    <property type="match status" value="1"/>
</dbReference>
<proteinExistence type="inferred from homology"/>
<dbReference type="STRING" id="28573.A0A0U1LWJ8"/>
<dbReference type="InterPro" id="IPR036291">
    <property type="entry name" value="NAD(P)-bd_dom_sf"/>
</dbReference>
<evidence type="ECO:0000313" key="3">
    <source>
        <dbReference type="Proteomes" id="UP000054383"/>
    </source>
</evidence>
<dbReference type="GO" id="GO:0005737">
    <property type="term" value="C:cytoplasm"/>
    <property type="evidence" value="ECO:0007669"/>
    <property type="project" value="TreeGrafter"/>
</dbReference>
<dbReference type="SUPFAM" id="SSF51735">
    <property type="entry name" value="NAD(P)-binding Rossmann-fold domains"/>
    <property type="match status" value="1"/>
</dbReference>
<comment type="similarity">
    <text evidence="1">Belongs to the ornithine cyclodeaminase/mu-crystallin family.</text>
</comment>
<organism evidence="2 3">
    <name type="scientific">Talaromyces islandicus</name>
    <name type="common">Penicillium islandicum</name>
    <dbReference type="NCBI Taxonomy" id="28573"/>
    <lineage>
        <taxon>Eukaryota</taxon>
        <taxon>Fungi</taxon>
        <taxon>Dikarya</taxon>
        <taxon>Ascomycota</taxon>
        <taxon>Pezizomycotina</taxon>
        <taxon>Eurotiomycetes</taxon>
        <taxon>Eurotiomycetidae</taxon>
        <taxon>Eurotiales</taxon>
        <taxon>Trichocomaceae</taxon>
        <taxon>Talaromyces</taxon>
        <taxon>Talaromyces sect. Islandici</taxon>
    </lineage>
</organism>